<keyword evidence="10" id="KW-1185">Reference proteome</keyword>
<dbReference type="Proteomes" id="UP000599179">
    <property type="component" value="Unassembled WGS sequence"/>
</dbReference>
<evidence type="ECO:0000256" key="8">
    <source>
        <dbReference type="SAM" id="SignalP"/>
    </source>
</evidence>
<evidence type="ECO:0000256" key="2">
    <source>
        <dbReference type="ARBA" id="ARBA00008163"/>
    </source>
</evidence>
<keyword evidence="6" id="KW-0472">Membrane</keyword>
<dbReference type="Pfam" id="PF03349">
    <property type="entry name" value="Toluene_X"/>
    <property type="match status" value="1"/>
</dbReference>
<proteinExistence type="inferred from homology"/>
<evidence type="ECO:0000256" key="3">
    <source>
        <dbReference type="ARBA" id="ARBA00022452"/>
    </source>
</evidence>
<dbReference type="PANTHER" id="PTHR35093">
    <property type="entry name" value="OUTER MEMBRANE PROTEIN NMB0088-RELATED"/>
    <property type="match status" value="1"/>
</dbReference>
<comment type="subcellular location">
    <subcellularLocation>
        <location evidence="1">Cell outer membrane</location>
        <topology evidence="1">Multi-pass membrane protein</topology>
    </subcellularLocation>
</comment>
<dbReference type="PANTHER" id="PTHR35093:SF8">
    <property type="entry name" value="OUTER MEMBRANE PROTEIN NMB0088-RELATED"/>
    <property type="match status" value="1"/>
</dbReference>
<evidence type="ECO:0000256" key="6">
    <source>
        <dbReference type="ARBA" id="ARBA00023136"/>
    </source>
</evidence>
<keyword evidence="7" id="KW-0998">Cell outer membrane</keyword>
<accession>A0ABQ1SK30</accession>
<dbReference type="Gene3D" id="2.40.160.60">
    <property type="entry name" value="Outer membrane protein transport protein (OMPP1/FadL/TodX)"/>
    <property type="match status" value="1"/>
</dbReference>
<evidence type="ECO:0000313" key="10">
    <source>
        <dbReference type="Proteomes" id="UP000599179"/>
    </source>
</evidence>
<dbReference type="SUPFAM" id="SSF56935">
    <property type="entry name" value="Porins"/>
    <property type="match status" value="1"/>
</dbReference>
<name>A0ABQ1SK30_9FLAO</name>
<evidence type="ECO:0000313" key="9">
    <source>
        <dbReference type="EMBL" id="GGE43885.1"/>
    </source>
</evidence>
<dbReference type="InterPro" id="IPR005017">
    <property type="entry name" value="OMPP1/FadL/TodX"/>
</dbReference>
<gene>
    <name evidence="9" type="ORF">GCM10010832_24870</name>
</gene>
<sequence>MFSYKLKYMKLIKIILLSILSAVSIDAAAQDLNDAYRFSRQELTGTARFVGMSGAFGALGGDLSSLKINPAGSAVFLTNHAAFSLDQNFNNVSTRFGTLSAQTDETRRRNFDMSQAGLVFVFRNNDQGSPVNKITFGINYDRTFNHDARFSSFGSTEETIGNYFVERANGFTVNDFTPNNQNFSNFYRNLGQNFGFAAQEAYLAYESFLIDPSAQDNSTFISNTNSSLYNNDIITRESGLNGHVAFNLGTQLYEKLYLGMNLNFHFINYDRFSSYLETNDGPGDIREVYYENDLRTRGSGFSLQFGAIYKPVEQVRIGLSYQSPTWFRIEDEIVQGIETFSQAQNEYITAFPDVVVLFPAYDFRSPMKTTFSFAYIFGKNGLLSMDYTYQDYSNQRFTSRGFEDLNFQIDNVFQATHNFNIGGEYRLGKYSFRSGYHFAESPYSAPVSNNSSGNLTGTNYQGMTIGDTNGFSLGLGYNFGSTTLDIAWRRTYLERNDNFVQTGLQSRAYVENTINNLMLSLAFQF</sequence>
<feature type="signal peptide" evidence="8">
    <location>
        <begin position="1"/>
        <end position="29"/>
    </location>
</feature>
<protein>
    <submittedName>
        <fullName evidence="9">Transporter</fullName>
    </submittedName>
</protein>
<comment type="caution">
    <text evidence="9">The sequence shown here is derived from an EMBL/GenBank/DDBJ whole genome shotgun (WGS) entry which is preliminary data.</text>
</comment>
<feature type="chain" id="PRO_5045472739" evidence="8">
    <location>
        <begin position="30"/>
        <end position="525"/>
    </location>
</feature>
<evidence type="ECO:0000256" key="1">
    <source>
        <dbReference type="ARBA" id="ARBA00004571"/>
    </source>
</evidence>
<comment type="similarity">
    <text evidence="2">Belongs to the OmpP1/FadL family.</text>
</comment>
<evidence type="ECO:0000256" key="4">
    <source>
        <dbReference type="ARBA" id="ARBA00022692"/>
    </source>
</evidence>
<dbReference type="EMBL" id="BMGM01000013">
    <property type="protein sequence ID" value="GGE43885.1"/>
    <property type="molecule type" value="Genomic_DNA"/>
</dbReference>
<evidence type="ECO:0000256" key="5">
    <source>
        <dbReference type="ARBA" id="ARBA00022729"/>
    </source>
</evidence>
<keyword evidence="3" id="KW-1134">Transmembrane beta strand</keyword>
<organism evidence="9 10">
    <name type="scientific">Psychroflexus planctonicus</name>
    <dbReference type="NCBI Taxonomy" id="1526575"/>
    <lineage>
        <taxon>Bacteria</taxon>
        <taxon>Pseudomonadati</taxon>
        <taxon>Bacteroidota</taxon>
        <taxon>Flavobacteriia</taxon>
        <taxon>Flavobacteriales</taxon>
        <taxon>Flavobacteriaceae</taxon>
        <taxon>Psychroflexus</taxon>
    </lineage>
</organism>
<evidence type="ECO:0000256" key="7">
    <source>
        <dbReference type="ARBA" id="ARBA00023237"/>
    </source>
</evidence>
<keyword evidence="5 8" id="KW-0732">Signal</keyword>
<reference evidence="10" key="1">
    <citation type="journal article" date="2019" name="Int. J. Syst. Evol. Microbiol.">
        <title>The Global Catalogue of Microorganisms (GCM) 10K type strain sequencing project: providing services to taxonomists for standard genome sequencing and annotation.</title>
        <authorList>
            <consortium name="The Broad Institute Genomics Platform"/>
            <consortium name="The Broad Institute Genome Sequencing Center for Infectious Disease"/>
            <person name="Wu L."/>
            <person name="Ma J."/>
        </authorList>
    </citation>
    <scope>NUCLEOTIDE SEQUENCE [LARGE SCALE GENOMIC DNA]</scope>
    <source>
        <strain evidence="10">CGMCC 1.12931</strain>
    </source>
</reference>
<keyword evidence="4" id="KW-0812">Transmembrane</keyword>